<dbReference type="Proteomes" id="UP001165080">
    <property type="component" value="Unassembled WGS sequence"/>
</dbReference>
<feature type="compositionally biased region" description="Acidic residues" evidence="1">
    <location>
        <begin position="385"/>
        <end position="397"/>
    </location>
</feature>
<evidence type="ECO:0008006" key="4">
    <source>
        <dbReference type="Google" id="ProtNLM"/>
    </source>
</evidence>
<dbReference type="PANTHER" id="PTHR10259:SF11">
    <property type="entry name" value="THIOPURINE S-METHYLTRANSFERASE"/>
    <property type="match status" value="1"/>
</dbReference>
<feature type="compositionally biased region" description="Low complexity" evidence="1">
    <location>
        <begin position="125"/>
        <end position="143"/>
    </location>
</feature>
<protein>
    <recommendedName>
        <fullName evidence="4">Methyltransferase domain-containing protein</fullName>
    </recommendedName>
</protein>
<feature type="compositionally biased region" description="Gly residues" evidence="1">
    <location>
        <begin position="152"/>
        <end position="165"/>
    </location>
</feature>
<evidence type="ECO:0000313" key="3">
    <source>
        <dbReference type="Proteomes" id="UP001165080"/>
    </source>
</evidence>
<feature type="region of interest" description="Disordered" evidence="1">
    <location>
        <begin position="281"/>
        <end position="316"/>
    </location>
</feature>
<dbReference type="PANTHER" id="PTHR10259">
    <property type="entry name" value="THIOPURINE S-METHYLTRANSFERASE"/>
    <property type="match status" value="1"/>
</dbReference>
<name>A0A9W6BRD5_9CHLO</name>
<evidence type="ECO:0000256" key="1">
    <source>
        <dbReference type="SAM" id="MobiDB-lite"/>
    </source>
</evidence>
<feature type="region of interest" description="Disordered" evidence="1">
    <location>
        <begin position="383"/>
        <end position="415"/>
    </location>
</feature>
<sequence length="547" mass="55210">MRLSPPSWPAKSKPSHGSTAHCASRANAVHTLCHSYSATARQLKTPEAQPQPARPNPTARSPAAAARRLRHANREPRASCPTAPMADDAQRAKWEQYYAADPRAAPWDTHSVSSQLRSFLSDCPARGAAAATEPPAPAAASTPPERDAAAGSGRGSSSGGGGCGDGGGAPGPGLHICALCAPLKPELRPSAGSGGDGGSGGGRRGGVRALELCCGTGASLAFMRGLGFSVVGVDLVEAACEVAAERLAAVAGSPVAVQPVEAVAEALRSWDADDDAAAAAAAAGTAGPRAAPEPGYEPQTATSPRPGSRVAAPAAGGLRREETAGACVACGDLFGAGLPRGFFDFAYDCQGLHAMPPALRPAYEAVLRDALRVGGLALLLVGRAEEDEEEEQSEGQEDSGRMEGDAAAAPQAPSPAVDAAAAAAAAAANCSREGGNGACGSQGVDSGSGSGCEGGGGGVPAGRGGTDPRVGGPSASSSRGPSLMTRQELRALFGVDSSAVGRESMVGEERGRYWEWCWCRPTRFDSTSVYARLPRPPPAWCLLVRRR</sequence>
<feature type="region of interest" description="Disordered" evidence="1">
    <location>
        <begin position="435"/>
        <end position="483"/>
    </location>
</feature>
<dbReference type="GO" id="GO:0008119">
    <property type="term" value="F:thiopurine S-methyltransferase activity"/>
    <property type="evidence" value="ECO:0007669"/>
    <property type="project" value="TreeGrafter"/>
</dbReference>
<dbReference type="CDD" id="cd02440">
    <property type="entry name" value="AdoMet_MTases"/>
    <property type="match status" value="1"/>
</dbReference>
<organism evidence="2 3">
    <name type="scientific">Pleodorina starrii</name>
    <dbReference type="NCBI Taxonomy" id="330485"/>
    <lineage>
        <taxon>Eukaryota</taxon>
        <taxon>Viridiplantae</taxon>
        <taxon>Chlorophyta</taxon>
        <taxon>core chlorophytes</taxon>
        <taxon>Chlorophyceae</taxon>
        <taxon>CS clade</taxon>
        <taxon>Chlamydomonadales</taxon>
        <taxon>Volvocaceae</taxon>
        <taxon>Pleodorina</taxon>
    </lineage>
</organism>
<feature type="region of interest" description="Disordered" evidence="1">
    <location>
        <begin position="125"/>
        <end position="165"/>
    </location>
</feature>
<reference evidence="2 3" key="1">
    <citation type="journal article" date="2023" name="Commun. Biol.">
        <title>Reorganization of the ancestral sex-determining regions during the evolution of trioecy in Pleodorina starrii.</title>
        <authorList>
            <person name="Takahashi K."/>
            <person name="Suzuki S."/>
            <person name="Kawai-Toyooka H."/>
            <person name="Yamamoto K."/>
            <person name="Hamaji T."/>
            <person name="Ootsuki R."/>
            <person name="Yamaguchi H."/>
            <person name="Kawachi M."/>
            <person name="Higashiyama T."/>
            <person name="Nozaki H."/>
        </authorList>
    </citation>
    <scope>NUCLEOTIDE SEQUENCE [LARGE SCALE GENOMIC DNA]</scope>
    <source>
        <strain evidence="2 3">NIES-4479</strain>
    </source>
</reference>
<gene>
    <name evidence="2" type="primary">PLEST003131</name>
    <name evidence="2" type="ORF">PLESTB_001167800</name>
</gene>
<feature type="compositionally biased region" description="Low complexity" evidence="1">
    <location>
        <begin position="56"/>
        <end position="66"/>
    </location>
</feature>
<proteinExistence type="predicted"/>
<feature type="compositionally biased region" description="Low complexity" evidence="1">
    <location>
        <begin position="468"/>
        <end position="482"/>
    </location>
</feature>
<feature type="region of interest" description="Disordered" evidence="1">
    <location>
        <begin position="1"/>
        <end position="23"/>
    </location>
</feature>
<feature type="compositionally biased region" description="Low complexity" evidence="1">
    <location>
        <begin position="406"/>
        <end position="415"/>
    </location>
</feature>
<dbReference type="Gene3D" id="3.40.50.150">
    <property type="entry name" value="Vaccinia Virus protein VP39"/>
    <property type="match status" value="2"/>
</dbReference>
<feature type="region of interest" description="Disordered" evidence="1">
    <location>
        <begin position="40"/>
        <end position="87"/>
    </location>
</feature>
<keyword evidence="3" id="KW-1185">Reference proteome</keyword>
<evidence type="ECO:0000313" key="2">
    <source>
        <dbReference type="EMBL" id="GLC56959.1"/>
    </source>
</evidence>
<dbReference type="InterPro" id="IPR029063">
    <property type="entry name" value="SAM-dependent_MTases_sf"/>
</dbReference>
<accession>A0A9W6BRD5</accession>
<dbReference type="SUPFAM" id="SSF53335">
    <property type="entry name" value="S-adenosyl-L-methionine-dependent methyltransferases"/>
    <property type="match status" value="1"/>
</dbReference>
<comment type="caution">
    <text evidence="2">The sequence shown here is derived from an EMBL/GenBank/DDBJ whole genome shotgun (WGS) entry which is preliminary data.</text>
</comment>
<dbReference type="AlphaFoldDB" id="A0A9W6BRD5"/>
<dbReference type="EMBL" id="BRXU01000017">
    <property type="protein sequence ID" value="GLC56959.1"/>
    <property type="molecule type" value="Genomic_DNA"/>
</dbReference>
<feature type="compositionally biased region" description="Gly residues" evidence="1">
    <location>
        <begin position="435"/>
        <end position="465"/>
    </location>
</feature>